<dbReference type="InterPro" id="IPR050415">
    <property type="entry name" value="MRET"/>
</dbReference>
<dbReference type="RefSeq" id="WP_074831673.1">
    <property type="nucleotide sequence ID" value="NZ_FNTI01000001.1"/>
</dbReference>
<feature type="domain" description="2Fe-2S ferredoxin-type" evidence="7">
    <location>
        <begin position="233"/>
        <end position="318"/>
    </location>
</feature>
<keyword evidence="6" id="KW-0411">Iron-sulfur</keyword>
<dbReference type="InterPro" id="IPR001433">
    <property type="entry name" value="OxRdtase_FAD/NAD-bd"/>
</dbReference>
<dbReference type="InterPro" id="IPR001041">
    <property type="entry name" value="2Fe-2S_ferredoxin-type"/>
</dbReference>
<dbReference type="CDD" id="cd00207">
    <property type="entry name" value="fer2"/>
    <property type="match status" value="1"/>
</dbReference>
<dbReference type="PROSITE" id="PS51384">
    <property type="entry name" value="FAD_FR"/>
    <property type="match status" value="1"/>
</dbReference>
<reference evidence="9 10" key="1">
    <citation type="submission" date="2016-10" db="EMBL/GenBank/DDBJ databases">
        <authorList>
            <person name="de Groot N.N."/>
        </authorList>
    </citation>
    <scope>NUCLEOTIDE SEQUENCE [LARGE SCALE GENOMIC DNA]</scope>
    <source>
        <strain evidence="9 10">GAS522</strain>
    </source>
</reference>
<evidence type="ECO:0000256" key="1">
    <source>
        <dbReference type="ARBA" id="ARBA00022630"/>
    </source>
</evidence>
<dbReference type="PANTHER" id="PTHR47354:SF1">
    <property type="entry name" value="CARNITINE MONOOXYGENASE REDUCTASE SUBUNIT"/>
    <property type="match status" value="1"/>
</dbReference>
<dbReference type="PRINTS" id="PR00409">
    <property type="entry name" value="PHDIOXRDTASE"/>
</dbReference>
<dbReference type="SUPFAM" id="SSF54292">
    <property type="entry name" value="2Fe-2S ferredoxin-like"/>
    <property type="match status" value="1"/>
</dbReference>
<feature type="domain" description="FAD-binding FR-type" evidence="8">
    <location>
        <begin position="5"/>
        <end position="107"/>
    </location>
</feature>
<dbReference type="AlphaFoldDB" id="A0A1M7CRU8"/>
<keyword evidence="4" id="KW-0560">Oxidoreductase</keyword>
<sequence length="318" mass="34236">MTTGVEQINARVAEIRTEATGIRSYRLVGGDGVRLPAFTSGAHIDVFLQSGIVRQYSLVNDPAGDQEYVIAVKRDADGRGGSQELHDTVGRDDVLMISPPRNTFEIADDASAHVFIAGGIGITPILSMIRTLARRRAAWCLHYCVHDEAGAAFLPVLRQDTYARHTTVHVSGGDPARRLDVEGLGAKTLASGAHLYFCGPTGLMALVIKACAGWPVGRLHTESFGTGPQTENRTFEIEIADTGQIIQVSSQDTILDAMRRAGLDVPFLCRQGVCGTCVVDVLDGVPLHRDTVLFDHERTTKIVTCCSRSAGGRLKLSL</sequence>
<dbReference type="InterPro" id="IPR036010">
    <property type="entry name" value="2Fe-2S_ferredoxin-like_sf"/>
</dbReference>
<keyword evidence="5" id="KW-0408">Iron</keyword>
<dbReference type="GO" id="GO:0016491">
    <property type="term" value="F:oxidoreductase activity"/>
    <property type="evidence" value="ECO:0007669"/>
    <property type="project" value="UniProtKB-KW"/>
</dbReference>
<organism evidence="9 10">
    <name type="scientific">Bradyrhizobium lablabi</name>
    <dbReference type="NCBI Taxonomy" id="722472"/>
    <lineage>
        <taxon>Bacteria</taxon>
        <taxon>Pseudomonadati</taxon>
        <taxon>Pseudomonadota</taxon>
        <taxon>Alphaproteobacteria</taxon>
        <taxon>Hyphomicrobiales</taxon>
        <taxon>Nitrobacteraceae</taxon>
        <taxon>Bradyrhizobium</taxon>
    </lineage>
</organism>
<gene>
    <name evidence="9" type="ORF">SAMN05444171_5007</name>
</gene>
<dbReference type="GO" id="GO:0008168">
    <property type="term" value="F:methyltransferase activity"/>
    <property type="evidence" value="ECO:0007669"/>
    <property type="project" value="UniProtKB-KW"/>
</dbReference>
<evidence type="ECO:0000313" key="10">
    <source>
        <dbReference type="Proteomes" id="UP000183208"/>
    </source>
</evidence>
<dbReference type="GO" id="GO:0046872">
    <property type="term" value="F:metal ion binding"/>
    <property type="evidence" value="ECO:0007669"/>
    <property type="project" value="UniProtKB-KW"/>
</dbReference>
<evidence type="ECO:0000259" key="7">
    <source>
        <dbReference type="PROSITE" id="PS51085"/>
    </source>
</evidence>
<dbReference type="SUPFAM" id="SSF63380">
    <property type="entry name" value="Riboflavin synthase domain-like"/>
    <property type="match status" value="1"/>
</dbReference>
<dbReference type="InterPro" id="IPR039261">
    <property type="entry name" value="FNR_nucleotide-bd"/>
</dbReference>
<dbReference type="InterPro" id="IPR017927">
    <property type="entry name" value="FAD-bd_FR_type"/>
</dbReference>
<evidence type="ECO:0000256" key="2">
    <source>
        <dbReference type="ARBA" id="ARBA00022714"/>
    </source>
</evidence>
<protein>
    <submittedName>
        <fullName evidence="9">Vanillate O-demethylase ferredoxin subunit</fullName>
    </submittedName>
</protein>
<evidence type="ECO:0000256" key="4">
    <source>
        <dbReference type="ARBA" id="ARBA00023002"/>
    </source>
</evidence>
<keyword evidence="3" id="KW-0479">Metal-binding</keyword>
<dbReference type="PROSITE" id="PS00197">
    <property type="entry name" value="2FE2S_FER_1"/>
    <property type="match status" value="1"/>
</dbReference>
<proteinExistence type="predicted"/>
<dbReference type="PROSITE" id="PS51085">
    <property type="entry name" value="2FE2S_FER_2"/>
    <property type="match status" value="1"/>
</dbReference>
<dbReference type="GO" id="GO:0051537">
    <property type="term" value="F:2 iron, 2 sulfur cluster binding"/>
    <property type="evidence" value="ECO:0007669"/>
    <property type="project" value="UniProtKB-KW"/>
</dbReference>
<dbReference type="Pfam" id="PF00175">
    <property type="entry name" value="NAD_binding_1"/>
    <property type="match status" value="1"/>
</dbReference>
<dbReference type="PANTHER" id="PTHR47354">
    <property type="entry name" value="NADH OXIDOREDUCTASE HCR"/>
    <property type="match status" value="1"/>
</dbReference>
<evidence type="ECO:0000259" key="8">
    <source>
        <dbReference type="PROSITE" id="PS51384"/>
    </source>
</evidence>
<evidence type="ECO:0000313" key="9">
    <source>
        <dbReference type="EMBL" id="SED74281.1"/>
    </source>
</evidence>
<dbReference type="GO" id="GO:0032259">
    <property type="term" value="P:methylation"/>
    <property type="evidence" value="ECO:0007669"/>
    <property type="project" value="UniProtKB-KW"/>
</dbReference>
<keyword evidence="1" id="KW-0285">Flavoprotein</keyword>
<dbReference type="Gene3D" id="3.10.20.30">
    <property type="match status" value="1"/>
</dbReference>
<keyword evidence="2" id="KW-0001">2Fe-2S</keyword>
<keyword evidence="9" id="KW-0489">Methyltransferase</keyword>
<dbReference type="InterPro" id="IPR012675">
    <property type="entry name" value="Beta-grasp_dom_sf"/>
</dbReference>
<dbReference type="Gene3D" id="2.40.30.10">
    <property type="entry name" value="Translation factors"/>
    <property type="match status" value="1"/>
</dbReference>
<keyword evidence="9" id="KW-0808">Transferase</keyword>
<dbReference type="InterPro" id="IPR006058">
    <property type="entry name" value="2Fe2S_fd_BS"/>
</dbReference>
<dbReference type="Pfam" id="PF00111">
    <property type="entry name" value="Fer2"/>
    <property type="match status" value="1"/>
</dbReference>
<dbReference type="SUPFAM" id="SSF52343">
    <property type="entry name" value="Ferredoxin reductase-like, C-terminal NADP-linked domain"/>
    <property type="match status" value="1"/>
</dbReference>
<evidence type="ECO:0000256" key="6">
    <source>
        <dbReference type="ARBA" id="ARBA00023014"/>
    </source>
</evidence>
<dbReference type="CDD" id="cd06185">
    <property type="entry name" value="PDR_like"/>
    <property type="match status" value="1"/>
</dbReference>
<evidence type="ECO:0000256" key="3">
    <source>
        <dbReference type="ARBA" id="ARBA00022723"/>
    </source>
</evidence>
<evidence type="ECO:0000256" key="5">
    <source>
        <dbReference type="ARBA" id="ARBA00023004"/>
    </source>
</evidence>
<dbReference type="InterPro" id="IPR017938">
    <property type="entry name" value="Riboflavin_synthase-like_b-brl"/>
</dbReference>
<dbReference type="EMBL" id="FNTI01000001">
    <property type="protein sequence ID" value="SED74281.1"/>
    <property type="molecule type" value="Genomic_DNA"/>
</dbReference>
<dbReference type="Gene3D" id="3.40.50.80">
    <property type="entry name" value="Nucleotide-binding domain of ferredoxin-NADP reductase (FNR) module"/>
    <property type="match status" value="1"/>
</dbReference>
<name>A0A1M7CRU8_9BRAD</name>
<accession>A0A1M7CRU8</accession>
<dbReference type="Proteomes" id="UP000183208">
    <property type="component" value="Unassembled WGS sequence"/>
</dbReference>